<evidence type="ECO:0000256" key="4">
    <source>
        <dbReference type="ARBA" id="ARBA00023136"/>
    </source>
</evidence>
<keyword evidence="2 7" id="KW-0812">Transmembrane</keyword>
<dbReference type="AlphaFoldDB" id="A0A1F4NQL4"/>
<evidence type="ECO:0000313" key="9">
    <source>
        <dbReference type="Proteomes" id="UP000178085"/>
    </source>
</evidence>
<evidence type="ECO:0000256" key="1">
    <source>
        <dbReference type="ARBA" id="ARBA00022475"/>
    </source>
</evidence>
<gene>
    <name evidence="7" type="primary">mltG</name>
    <name evidence="8" type="ORF">A3K51_01825</name>
</gene>
<evidence type="ECO:0000256" key="6">
    <source>
        <dbReference type="ARBA" id="ARBA00023316"/>
    </source>
</evidence>
<dbReference type="EC" id="4.2.2.29" evidence="7"/>
<feature type="transmembrane region" description="Helical" evidence="7">
    <location>
        <begin position="7"/>
        <end position="28"/>
    </location>
</feature>
<dbReference type="HAMAP" id="MF_02065">
    <property type="entry name" value="MltG"/>
    <property type="match status" value="1"/>
</dbReference>
<comment type="function">
    <text evidence="7">Functions as a peptidoglycan terminase that cleaves nascent peptidoglycan strands endolytically to terminate their elongation.</text>
</comment>
<dbReference type="GO" id="GO:0071555">
    <property type="term" value="P:cell wall organization"/>
    <property type="evidence" value="ECO:0007669"/>
    <property type="project" value="UniProtKB-KW"/>
</dbReference>
<proteinExistence type="inferred from homology"/>
<evidence type="ECO:0000256" key="5">
    <source>
        <dbReference type="ARBA" id="ARBA00023239"/>
    </source>
</evidence>
<comment type="caution">
    <text evidence="8">The sequence shown here is derived from an EMBL/GenBank/DDBJ whole genome shotgun (WGS) entry which is preliminary data.</text>
</comment>
<keyword evidence="4 7" id="KW-0472">Membrane</keyword>
<dbReference type="EMBL" id="METD01000001">
    <property type="protein sequence ID" value="OGB73567.1"/>
    <property type="molecule type" value="Genomic_DNA"/>
</dbReference>
<organism evidence="8 9">
    <name type="scientific">candidate division Kazan bacterium RIFCSPLOWO2_01_FULL_45_19</name>
    <dbReference type="NCBI Taxonomy" id="1798538"/>
    <lineage>
        <taxon>Bacteria</taxon>
        <taxon>Bacteria division Kazan-3B-28</taxon>
    </lineage>
</organism>
<comment type="catalytic activity">
    <reaction evidence="7">
        <text>a peptidoglycan chain = a peptidoglycan chain with N-acetyl-1,6-anhydromuramyl-[peptide] at the reducing end + a peptidoglycan chain with N-acetylglucosamine at the non-reducing end.</text>
        <dbReference type="EC" id="4.2.2.29"/>
    </reaction>
</comment>
<keyword evidence="5 7" id="KW-0456">Lyase</keyword>
<accession>A0A1F4NQL4</accession>
<evidence type="ECO:0000256" key="3">
    <source>
        <dbReference type="ARBA" id="ARBA00022989"/>
    </source>
</evidence>
<reference evidence="8 9" key="1">
    <citation type="journal article" date="2016" name="Nat. Commun.">
        <title>Thousands of microbial genomes shed light on interconnected biogeochemical processes in an aquifer system.</title>
        <authorList>
            <person name="Anantharaman K."/>
            <person name="Brown C.T."/>
            <person name="Hug L.A."/>
            <person name="Sharon I."/>
            <person name="Castelle C.J."/>
            <person name="Probst A.J."/>
            <person name="Thomas B.C."/>
            <person name="Singh A."/>
            <person name="Wilkins M.J."/>
            <person name="Karaoz U."/>
            <person name="Brodie E.L."/>
            <person name="Williams K.H."/>
            <person name="Hubbard S.S."/>
            <person name="Banfield J.F."/>
        </authorList>
    </citation>
    <scope>NUCLEOTIDE SEQUENCE [LARGE SCALE GENOMIC DNA]</scope>
</reference>
<dbReference type="GO" id="GO:0009252">
    <property type="term" value="P:peptidoglycan biosynthetic process"/>
    <property type="evidence" value="ECO:0007669"/>
    <property type="project" value="UniProtKB-UniRule"/>
</dbReference>
<comment type="subcellular location">
    <subcellularLocation>
        <location evidence="7">Cell membrane</location>
        <topology evidence="7">Single-pass membrane protein</topology>
    </subcellularLocation>
</comment>
<comment type="similarity">
    <text evidence="7">Belongs to the transglycosylase MltG family.</text>
</comment>
<dbReference type="NCBIfam" id="TIGR00247">
    <property type="entry name" value="endolytic transglycosylase MltG"/>
    <property type="match status" value="1"/>
</dbReference>
<evidence type="ECO:0000313" key="8">
    <source>
        <dbReference type="EMBL" id="OGB73567.1"/>
    </source>
</evidence>
<dbReference type="Gene3D" id="3.30.1490.480">
    <property type="entry name" value="Endolytic murein transglycosylase"/>
    <property type="match status" value="2"/>
</dbReference>
<feature type="site" description="Important for catalytic activity" evidence="7">
    <location>
        <position position="216"/>
    </location>
</feature>
<dbReference type="GO" id="GO:0008932">
    <property type="term" value="F:lytic endotransglycosylase activity"/>
    <property type="evidence" value="ECO:0007669"/>
    <property type="project" value="UniProtKB-UniRule"/>
</dbReference>
<dbReference type="Pfam" id="PF02618">
    <property type="entry name" value="YceG"/>
    <property type="match status" value="1"/>
</dbReference>
<evidence type="ECO:0000256" key="7">
    <source>
        <dbReference type="HAMAP-Rule" id="MF_02065"/>
    </source>
</evidence>
<keyword evidence="6 7" id="KW-0961">Cell wall biogenesis/degradation</keyword>
<protein>
    <recommendedName>
        <fullName evidence="7">Endolytic murein transglycosylase</fullName>
        <ecNumber evidence="7">4.2.2.29</ecNumber>
    </recommendedName>
    <alternativeName>
        <fullName evidence="7">Peptidoglycan lytic transglycosylase</fullName>
    </alternativeName>
    <alternativeName>
        <fullName evidence="7">Peptidoglycan polymerization terminase</fullName>
    </alternativeName>
</protein>
<dbReference type="GO" id="GO:0005886">
    <property type="term" value="C:plasma membrane"/>
    <property type="evidence" value="ECO:0007669"/>
    <property type="project" value="UniProtKB-SubCell"/>
</dbReference>
<evidence type="ECO:0000256" key="2">
    <source>
        <dbReference type="ARBA" id="ARBA00022692"/>
    </source>
</evidence>
<dbReference type="Proteomes" id="UP000178085">
    <property type="component" value="Unassembled WGS sequence"/>
</dbReference>
<keyword evidence="3 7" id="KW-1133">Transmembrane helix</keyword>
<dbReference type="PANTHER" id="PTHR30518:SF2">
    <property type="entry name" value="ENDOLYTIC MUREIN TRANSGLYCOSYLASE"/>
    <property type="match status" value="1"/>
</dbReference>
<keyword evidence="1 7" id="KW-1003">Cell membrane</keyword>
<dbReference type="CDD" id="cd08010">
    <property type="entry name" value="MltG_like"/>
    <property type="match status" value="1"/>
</dbReference>
<sequence>MAKKQTILLTILGALVIVMISAYLVWFAPKDFQAENQTLFAVERDDTIADIVANLSDQGFIRSTFGTQVAFKLNRTGVVQFGTYNVSPRMDAWQIAYIIVHNQTATARVTIPEGYTTNQIAELLEKKNIIMATDFLKAADNFPPDFTFLTSRPDNSLEGYLFPDTYNMNQGTPVRDLLVQLLDNFKQRIATVDTQLKSSKYTLHQIVTLASLIEKEARTDPSRKMVAGILINRLKKGMRLDVDATVRYITENWTRPITQADLNINSPYNTRKVAGLPPGPICNPGLASIQAVLSPAASDYLYYLTDPEGVIYYAKTLDEHNANKAKYLQ</sequence>
<dbReference type="InterPro" id="IPR003770">
    <property type="entry name" value="MLTG-like"/>
</dbReference>
<name>A0A1F4NQL4_UNCK3</name>
<dbReference type="PANTHER" id="PTHR30518">
    <property type="entry name" value="ENDOLYTIC MUREIN TRANSGLYCOSYLASE"/>
    <property type="match status" value="1"/>
</dbReference>